<accession>A0ABV9LJN2</accession>
<gene>
    <name evidence="1" type="ORF">ACFO3M_10850</name>
</gene>
<keyword evidence="2" id="KW-1185">Reference proteome</keyword>
<name>A0ABV9LJN2_9ACTN</name>
<dbReference type="RefSeq" id="WP_387988604.1">
    <property type="nucleotide sequence ID" value="NZ_JBHSGR010000010.1"/>
</dbReference>
<dbReference type="EMBL" id="JBHSGR010000010">
    <property type="protein sequence ID" value="MFC4693883.1"/>
    <property type="molecule type" value="Genomic_DNA"/>
</dbReference>
<evidence type="ECO:0000313" key="2">
    <source>
        <dbReference type="Proteomes" id="UP001596025"/>
    </source>
</evidence>
<comment type="caution">
    <text evidence="1">The sequence shown here is derived from an EMBL/GenBank/DDBJ whole genome shotgun (WGS) entry which is preliminary data.</text>
</comment>
<sequence length="48" mass="5070">MVPGPPCVRGAAAPDLGPTDEIDEIQDVCRRGTHVRTREAIQAAAART</sequence>
<evidence type="ECO:0000313" key="1">
    <source>
        <dbReference type="EMBL" id="MFC4693883.1"/>
    </source>
</evidence>
<proteinExistence type="predicted"/>
<protein>
    <submittedName>
        <fullName evidence="1">Uncharacterized protein</fullName>
    </submittedName>
</protein>
<organism evidence="1 2">
    <name type="scientific">Geodermatophilus arenarius</name>
    <dbReference type="NCBI Taxonomy" id="1137990"/>
    <lineage>
        <taxon>Bacteria</taxon>
        <taxon>Bacillati</taxon>
        <taxon>Actinomycetota</taxon>
        <taxon>Actinomycetes</taxon>
        <taxon>Geodermatophilales</taxon>
        <taxon>Geodermatophilaceae</taxon>
        <taxon>Geodermatophilus</taxon>
    </lineage>
</organism>
<reference evidence="2" key="1">
    <citation type="journal article" date="2019" name="Int. J. Syst. Evol. Microbiol.">
        <title>The Global Catalogue of Microorganisms (GCM) 10K type strain sequencing project: providing services to taxonomists for standard genome sequencing and annotation.</title>
        <authorList>
            <consortium name="The Broad Institute Genomics Platform"/>
            <consortium name="The Broad Institute Genome Sequencing Center for Infectious Disease"/>
            <person name="Wu L."/>
            <person name="Ma J."/>
        </authorList>
    </citation>
    <scope>NUCLEOTIDE SEQUENCE [LARGE SCALE GENOMIC DNA]</scope>
    <source>
        <strain evidence="2">CCUG 62763</strain>
    </source>
</reference>
<dbReference type="Proteomes" id="UP001596025">
    <property type="component" value="Unassembled WGS sequence"/>
</dbReference>